<gene>
    <name evidence="4" type="ORF">AYL44_09180</name>
</gene>
<dbReference type="SUPFAM" id="SSF53850">
    <property type="entry name" value="Periplasmic binding protein-like II"/>
    <property type="match status" value="1"/>
</dbReference>
<feature type="chain" id="PRO_5039157436" evidence="3">
    <location>
        <begin position="33"/>
        <end position="452"/>
    </location>
</feature>
<dbReference type="PANTHER" id="PTHR43649:SF29">
    <property type="entry name" value="OSMOPROTECTIVE COMPOUNDS-BINDING PROTEIN GGTB"/>
    <property type="match status" value="1"/>
</dbReference>
<evidence type="ECO:0000313" key="5">
    <source>
        <dbReference type="Proteomes" id="UP000076998"/>
    </source>
</evidence>
<keyword evidence="3" id="KW-0732">Signal</keyword>
<accession>A0A177K9B7</accession>
<organism evidence="4 5">
    <name type="scientific">Microbacterium oleivorans</name>
    <dbReference type="NCBI Taxonomy" id="273677"/>
    <lineage>
        <taxon>Bacteria</taxon>
        <taxon>Bacillati</taxon>
        <taxon>Actinomycetota</taxon>
        <taxon>Actinomycetes</taxon>
        <taxon>Micrococcales</taxon>
        <taxon>Microbacteriaceae</taxon>
        <taxon>Microbacterium</taxon>
    </lineage>
</organism>
<name>A0A177K9B7_9MICO</name>
<dbReference type="Proteomes" id="UP000076998">
    <property type="component" value="Unassembled WGS sequence"/>
</dbReference>
<dbReference type="InterPro" id="IPR006059">
    <property type="entry name" value="SBP"/>
</dbReference>
<dbReference type="AlphaFoldDB" id="A0A177K9B7"/>
<dbReference type="EMBL" id="LSTV01000003">
    <property type="protein sequence ID" value="OAH49754.1"/>
    <property type="molecule type" value="Genomic_DNA"/>
</dbReference>
<sequence>MIPKEEKYMALSQRYRLLAPVALLGAAALVLAGCAEGGTEGEGGTGGEAKKTVRIAGGITGGEADALNKSFEKFTADTGITVEYTGDKSFEGNIVTKVTGGDAPDIAIVPQPGLLKTLVDTGKVLPASDAVESAVDENWSPDWKNYGTFDDEFYAAPMLANLKGYVWYSPKQFAEWGVEIPKTWDEMIALTDKIVETTGGPAWCAGFASDAASGWPGTDWIEDLVLRQSGPDVYDQWVAGDVKFTDPQIKEAFDAVGDILLNPDYVNAGYGDVKSINSTAFGDVAAAVASGDCALTHQASFLSANFLDVQTADGQTPEVAPDGDVYAFIMPGYTEGELQVEGGGEFVAGFSDDESTQKVLEFMASPEFADARVELGGVISANKNADPNLASSEFLKEAMMTLQDESTVFRFDASDLMPSTVGSGSFWKGMVDWIDGKDTDTVLSDIQAGYEN</sequence>
<reference evidence="4 5" key="1">
    <citation type="submission" date="2016-02" db="EMBL/GenBank/DDBJ databases">
        <authorList>
            <person name="Wen L."/>
            <person name="He K."/>
            <person name="Yang H."/>
        </authorList>
    </citation>
    <scope>NUCLEOTIDE SEQUENCE [LARGE SCALE GENOMIC DNA]</scope>
    <source>
        <strain evidence="4 5">CD11_3</strain>
    </source>
</reference>
<evidence type="ECO:0000256" key="2">
    <source>
        <dbReference type="ARBA" id="ARBA00022448"/>
    </source>
</evidence>
<comment type="caution">
    <text evidence="4">The sequence shown here is derived from an EMBL/GenBank/DDBJ whole genome shotgun (WGS) entry which is preliminary data.</text>
</comment>
<evidence type="ECO:0000256" key="3">
    <source>
        <dbReference type="SAM" id="SignalP"/>
    </source>
</evidence>
<evidence type="ECO:0000313" key="4">
    <source>
        <dbReference type="EMBL" id="OAH49754.1"/>
    </source>
</evidence>
<feature type="signal peptide" evidence="3">
    <location>
        <begin position="1"/>
        <end position="32"/>
    </location>
</feature>
<dbReference type="PANTHER" id="PTHR43649">
    <property type="entry name" value="ARABINOSE-BINDING PROTEIN-RELATED"/>
    <property type="match status" value="1"/>
</dbReference>
<dbReference type="Pfam" id="PF01547">
    <property type="entry name" value="SBP_bac_1"/>
    <property type="match status" value="1"/>
</dbReference>
<dbReference type="PROSITE" id="PS51257">
    <property type="entry name" value="PROKAR_LIPOPROTEIN"/>
    <property type="match status" value="1"/>
</dbReference>
<proteinExistence type="inferred from homology"/>
<comment type="similarity">
    <text evidence="1">Belongs to the bacterial solute-binding protein 1 family.</text>
</comment>
<evidence type="ECO:0000256" key="1">
    <source>
        <dbReference type="ARBA" id="ARBA00008520"/>
    </source>
</evidence>
<keyword evidence="2" id="KW-0813">Transport</keyword>
<protein>
    <submittedName>
        <fullName evidence="4">Sugar ABC transporter substrate-binding protein</fullName>
    </submittedName>
</protein>
<dbReference type="InterPro" id="IPR050490">
    <property type="entry name" value="Bact_solute-bd_prot1"/>
</dbReference>
<dbReference type="OrthoDB" id="8663148at2"/>
<dbReference type="Gene3D" id="3.40.190.10">
    <property type="entry name" value="Periplasmic binding protein-like II"/>
    <property type="match status" value="2"/>
</dbReference>